<protein>
    <submittedName>
        <fullName evidence="1">Uncharacterized protein</fullName>
    </submittedName>
</protein>
<dbReference type="RefSeq" id="WP_124873228.1">
    <property type="nucleotide sequence ID" value="NZ_RQJO01000007.1"/>
</dbReference>
<reference evidence="1 2" key="1">
    <citation type="submission" date="2018-11" db="EMBL/GenBank/DDBJ databases">
        <authorList>
            <person name="Zhou Z."/>
            <person name="Wang G."/>
        </authorList>
    </citation>
    <scope>NUCLEOTIDE SEQUENCE [LARGE SCALE GENOMIC DNA]</scope>
    <source>
        <strain evidence="1 2">KCTC52004</strain>
    </source>
</reference>
<organism evidence="1 2">
    <name type="scientific">Larkinella rosea</name>
    <dbReference type="NCBI Taxonomy" id="2025312"/>
    <lineage>
        <taxon>Bacteria</taxon>
        <taxon>Pseudomonadati</taxon>
        <taxon>Bacteroidota</taxon>
        <taxon>Cytophagia</taxon>
        <taxon>Cytophagales</taxon>
        <taxon>Spirosomataceae</taxon>
        <taxon>Larkinella</taxon>
    </lineage>
</organism>
<dbReference type="OrthoDB" id="952428at68336"/>
<dbReference type="EMBL" id="RQJO01000007">
    <property type="protein sequence ID" value="RRB07792.1"/>
    <property type="molecule type" value="Genomic_DNA"/>
</dbReference>
<evidence type="ECO:0000313" key="2">
    <source>
        <dbReference type="Proteomes" id="UP000271925"/>
    </source>
</evidence>
<dbReference type="AlphaFoldDB" id="A0A3P1C3D3"/>
<sequence>MTIKDENYQKILDMAGSWNDWSREDFDDFREEVNRIGKELFAENANQKIQDGKDTVYKTADEAFQMKYDSMKELLKDVDLRQLEN</sequence>
<name>A0A3P1C3D3_9BACT</name>
<gene>
    <name evidence="1" type="ORF">EHT25_08455</name>
</gene>
<accession>A0A3P1C3D3</accession>
<evidence type="ECO:0000313" key="1">
    <source>
        <dbReference type="EMBL" id="RRB07792.1"/>
    </source>
</evidence>
<proteinExistence type="predicted"/>
<keyword evidence="2" id="KW-1185">Reference proteome</keyword>
<comment type="caution">
    <text evidence="1">The sequence shown here is derived from an EMBL/GenBank/DDBJ whole genome shotgun (WGS) entry which is preliminary data.</text>
</comment>
<dbReference type="Proteomes" id="UP000271925">
    <property type="component" value="Unassembled WGS sequence"/>
</dbReference>